<dbReference type="AlphaFoldDB" id="A0A4R1K400"/>
<gene>
    <name evidence="1" type="ORF">EV690_0971</name>
</gene>
<evidence type="ECO:0000313" key="1">
    <source>
        <dbReference type="EMBL" id="TCK58822.1"/>
    </source>
</evidence>
<proteinExistence type="predicted"/>
<comment type="caution">
    <text evidence="1">The sequence shown here is derived from an EMBL/GenBank/DDBJ whole genome shotgun (WGS) entry which is preliminary data.</text>
</comment>
<dbReference type="OrthoDB" id="5917758at2"/>
<keyword evidence="2" id="KW-1185">Reference proteome</keyword>
<name>A0A4R1K400_9GAMM</name>
<reference evidence="1 2" key="1">
    <citation type="submission" date="2019-03" db="EMBL/GenBank/DDBJ databases">
        <title>Genomic Encyclopedia of Type Strains, Phase IV (KMG-IV): sequencing the most valuable type-strain genomes for metagenomic binning, comparative biology and taxonomic classification.</title>
        <authorList>
            <person name="Goeker M."/>
        </authorList>
    </citation>
    <scope>NUCLEOTIDE SEQUENCE [LARGE SCALE GENOMIC DNA]</scope>
    <source>
        <strain evidence="1 2">DSM 18577</strain>
    </source>
</reference>
<protein>
    <submittedName>
        <fullName evidence="1">Uncharacterized protein</fullName>
    </submittedName>
</protein>
<evidence type="ECO:0000313" key="2">
    <source>
        <dbReference type="Proteomes" id="UP000295565"/>
    </source>
</evidence>
<dbReference type="EMBL" id="SMGD01000011">
    <property type="protein sequence ID" value="TCK58822.1"/>
    <property type="molecule type" value="Genomic_DNA"/>
</dbReference>
<accession>A0A4R1K400</accession>
<dbReference type="Proteomes" id="UP000295565">
    <property type="component" value="Unassembled WGS sequence"/>
</dbReference>
<organism evidence="1 2">
    <name type="scientific">Celerinatantimonas diazotrophica</name>
    <dbReference type="NCBI Taxonomy" id="412034"/>
    <lineage>
        <taxon>Bacteria</taxon>
        <taxon>Pseudomonadati</taxon>
        <taxon>Pseudomonadota</taxon>
        <taxon>Gammaproteobacteria</taxon>
        <taxon>Celerinatantimonadaceae</taxon>
        <taxon>Celerinatantimonas</taxon>
    </lineage>
</organism>
<sequence length="264" mass="29603">MEIRKDLESVAPYISRLISVGEEFRAFDKDWSHLKNQEDFRFVSRVPYEKRHKVEAVYADGRDMAIYMYDALLSINSDFSRYPTLTAIVEAFKNTWVYGSYDPEVPNVASDVCVEHDVDLWSVKQMVALFKKQEQLLAAVRVTLQMLQNSDLYKMENGIPVMKQEANIQVSGNSGSSININSSGATASVTVNYNEPTIFADMISAIKSNDLDNETEKVLIDNVQALAASHQSGGFKEAYKDFMQNVSAHITVFSPFISGLAALL</sequence>
<dbReference type="RefSeq" id="WP_131911773.1">
    <property type="nucleotide sequence ID" value="NZ_OU594967.1"/>
</dbReference>